<dbReference type="AlphaFoldDB" id="X1C977"/>
<evidence type="ECO:0000313" key="1">
    <source>
        <dbReference type="EMBL" id="GAH04661.1"/>
    </source>
</evidence>
<gene>
    <name evidence="1" type="ORF">S01H4_40237</name>
</gene>
<comment type="caution">
    <text evidence="1">The sequence shown here is derived from an EMBL/GenBank/DDBJ whole genome shotgun (WGS) entry which is preliminary data.</text>
</comment>
<dbReference type="EMBL" id="BART01021891">
    <property type="protein sequence ID" value="GAH04661.1"/>
    <property type="molecule type" value="Genomic_DNA"/>
</dbReference>
<name>X1C977_9ZZZZ</name>
<organism evidence="1">
    <name type="scientific">marine sediment metagenome</name>
    <dbReference type="NCBI Taxonomy" id="412755"/>
    <lineage>
        <taxon>unclassified sequences</taxon>
        <taxon>metagenomes</taxon>
        <taxon>ecological metagenomes</taxon>
    </lineage>
</organism>
<accession>X1C977</accession>
<reference evidence="1" key="1">
    <citation type="journal article" date="2014" name="Front. Microbiol.">
        <title>High frequency of phylogenetically diverse reductive dehalogenase-homologous genes in deep subseafloor sedimentary metagenomes.</title>
        <authorList>
            <person name="Kawai M."/>
            <person name="Futagami T."/>
            <person name="Toyoda A."/>
            <person name="Takaki Y."/>
            <person name="Nishi S."/>
            <person name="Hori S."/>
            <person name="Arai W."/>
            <person name="Tsubouchi T."/>
            <person name="Morono Y."/>
            <person name="Uchiyama I."/>
            <person name="Ito T."/>
            <person name="Fujiyama A."/>
            <person name="Inagaki F."/>
            <person name="Takami H."/>
        </authorList>
    </citation>
    <scope>NUCLEOTIDE SEQUENCE</scope>
    <source>
        <strain evidence="1">Expedition CK06-06</strain>
    </source>
</reference>
<protein>
    <submittedName>
        <fullName evidence="1">Uncharacterized protein</fullName>
    </submittedName>
</protein>
<proteinExistence type="predicted"/>
<feature type="non-terminal residue" evidence="1">
    <location>
        <position position="1"/>
    </location>
</feature>
<sequence>ARKRIAKAMDADGIDRKTIAVELRIGGSTLWNYLHKERCETEKPGVSFSVIELDFTGREDLLEEIRDIAEDRLREPESQILWWLINTDFDKLPNWKMSEKQREFLEKHYKDDLDQGPVRDG</sequence>